<protein>
    <recommendedName>
        <fullName evidence="4">Secreted protein</fullName>
    </recommendedName>
</protein>
<feature type="signal peptide" evidence="1">
    <location>
        <begin position="1"/>
        <end position="19"/>
    </location>
</feature>
<accession>A0ABV0YR36</accession>
<keyword evidence="3" id="KW-1185">Reference proteome</keyword>
<name>A0ABV0YR36_9TELE</name>
<evidence type="ECO:0000256" key="1">
    <source>
        <dbReference type="SAM" id="SignalP"/>
    </source>
</evidence>
<reference evidence="2 3" key="1">
    <citation type="submission" date="2021-06" db="EMBL/GenBank/DDBJ databases">
        <authorList>
            <person name="Palmer J.M."/>
        </authorList>
    </citation>
    <scope>NUCLEOTIDE SEQUENCE [LARGE SCALE GENOMIC DNA]</scope>
    <source>
        <strain evidence="2 3">AS_MEX2019</strain>
        <tissue evidence="2">Muscle</tissue>
    </source>
</reference>
<evidence type="ECO:0008006" key="4">
    <source>
        <dbReference type="Google" id="ProtNLM"/>
    </source>
</evidence>
<gene>
    <name evidence="2" type="ORF">AMECASPLE_023743</name>
</gene>
<keyword evidence="1" id="KW-0732">Signal</keyword>
<dbReference type="EMBL" id="JAHRIP010039831">
    <property type="protein sequence ID" value="MEQ2296333.1"/>
    <property type="molecule type" value="Genomic_DNA"/>
</dbReference>
<feature type="chain" id="PRO_5045374540" description="Secreted protein" evidence="1">
    <location>
        <begin position="20"/>
        <end position="98"/>
    </location>
</feature>
<dbReference type="Proteomes" id="UP001469553">
    <property type="component" value="Unassembled WGS sequence"/>
</dbReference>
<evidence type="ECO:0000313" key="2">
    <source>
        <dbReference type="EMBL" id="MEQ2296333.1"/>
    </source>
</evidence>
<evidence type="ECO:0000313" key="3">
    <source>
        <dbReference type="Proteomes" id="UP001469553"/>
    </source>
</evidence>
<sequence length="98" mass="11589">MIKMTYVWWILFPWTKLAASCFPLSPEPRHKHTLSTLQCKYLNIELTPDLTKAHSTVQEKPSGLLRFVNLDPESLYPWRPDCTYLLAIYPFMFLSHFL</sequence>
<comment type="caution">
    <text evidence="2">The sequence shown here is derived from an EMBL/GenBank/DDBJ whole genome shotgun (WGS) entry which is preliminary data.</text>
</comment>
<proteinExistence type="predicted"/>
<organism evidence="2 3">
    <name type="scientific">Ameca splendens</name>
    <dbReference type="NCBI Taxonomy" id="208324"/>
    <lineage>
        <taxon>Eukaryota</taxon>
        <taxon>Metazoa</taxon>
        <taxon>Chordata</taxon>
        <taxon>Craniata</taxon>
        <taxon>Vertebrata</taxon>
        <taxon>Euteleostomi</taxon>
        <taxon>Actinopterygii</taxon>
        <taxon>Neopterygii</taxon>
        <taxon>Teleostei</taxon>
        <taxon>Neoteleostei</taxon>
        <taxon>Acanthomorphata</taxon>
        <taxon>Ovalentaria</taxon>
        <taxon>Atherinomorphae</taxon>
        <taxon>Cyprinodontiformes</taxon>
        <taxon>Goodeidae</taxon>
        <taxon>Ameca</taxon>
    </lineage>
</organism>